<name>A0ABT4V0F2_9PSEU</name>
<evidence type="ECO:0000313" key="1">
    <source>
        <dbReference type="EMBL" id="MDA3627418.1"/>
    </source>
</evidence>
<dbReference type="EMBL" id="JAQGLA010000028">
    <property type="protein sequence ID" value="MDA3627418.1"/>
    <property type="molecule type" value="Genomic_DNA"/>
</dbReference>
<keyword evidence="2" id="KW-1185">Reference proteome</keyword>
<protein>
    <submittedName>
        <fullName evidence="1">Uncharacterized protein</fullName>
    </submittedName>
</protein>
<dbReference type="Proteomes" id="UP001210380">
    <property type="component" value="Unassembled WGS sequence"/>
</dbReference>
<dbReference type="RefSeq" id="WP_270950097.1">
    <property type="nucleotide sequence ID" value="NZ_JAQGLA010000028.1"/>
</dbReference>
<accession>A0ABT4V0F2</accession>
<reference evidence="1 2" key="1">
    <citation type="submission" date="2022-11" db="EMBL/GenBank/DDBJ databases">
        <title>Draft genome sequence of Saccharopolyspora sp. WRP15-2 isolated from rhizosphere soils of wild rice in Thailand.</title>
        <authorList>
            <person name="Duangmal K."/>
            <person name="Kammanee S."/>
            <person name="Muangham S."/>
        </authorList>
    </citation>
    <scope>NUCLEOTIDE SEQUENCE [LARGE SCALE GENOMIC DNA]</scope>
    <source>
        <strain evidence="1 2">WRP15-2</strain>
    </source>
</reference>
<gene>
    <name evidence="1" type="ORF">OU415_18380</name>
</gene>
<sequence length="62" mass="6586">MRTLVDAEPRAHYGLIFLESGQDSPDMSEAFRGQANGICGAGKTGYLIMLTGLHTGPVGFTE</sequence>
<organism evidence="1 2">
    <name type="scientific">Saccharopolyspora oryzae</name>
    <dbReference type="NCBI Taxonomy" id="2997343"/>
    <lineage>
        <taxon>Bacteria</taxon>
        <taxon>Bacillati</taxon>
        <taxon>Actinomycetota</taxon>
        <taxon>Actinomycetes</taxon>
        <taxon>Pseudonocardiales</taxon>
        <taxon>Pseudonocardiaceae</taxon>
        <taxon>Saccharopolyspora</taxon>
    </lineage>
</organism>
<comment type="caution">
    <text evidence="1">The sequence shown here is derived from an EMBL/GenBank/DDBJ whole genome shotgun (WGS) entry which is preliminary data.</text>
</comment>
<evidence type="ECO:0000313" key="2">
    <source>
        <dbReference type="Proteomes" id="UP001210380"/>
    </source>
</evidence>
<proteinExistence type="predicted"/>